<dbReference type="GO" id="GO:0043565">
    <property type="term" value="F:sequence-specific DNA binding"/>
    <property type="evidence" value="ECO:0007669"/>
    <property type="project" value="TreeGrafter"/>
</dbReference>
<dbReference type="PANTHER" id="PTHR47792">
    <property type="entry name" value="PROTEIN SOK2-RELATED"/>
    <property type="match status" value="1"/>
</dbReference>
<sequence length="520" mass="56869">MSHYSQYPPQSSHGYQTPSSYGYPYGNTASAYSTGQPISVVSAVLPHPIGSTAAPQHMYNHTGYASGGHHQPHTFDTTGQVAPAGFRPKITATLWEDEGTLCFQVEARGICVARREDNGYINGTKLLNVCGMTRGRRDGILKSEKARNVVKIGPMHLKGVWIPYEKALEFANREKITDILYPLFVHDISRVMTVQGSSNADHPRGLDVAKLRARANKDPLNQMPSPIGPSSLSTIAQVTGRRPDVERSHTFPTPPTSASSVIGGQSNSQDWSNNPNMNGNVQTTAPLAIDTNLGTNSRSLPNTPVSTPPGNAVQSMQPYQQHSSISQYSMAQMPRYNNYSNHYIKSEMGPPMKTSAAESDSDIKHDPYNQNNADTSDVPHDDTYSRGHYMGSYNNIVESAITTPEQVNGSSPHQTTGRITPRTSMHAQWPDYNTPPRSNTTYDAPTNGGTSYTGASYTPSVLAGLKRGREDDDDYKRPNLGGDLDALKRRRGTEPSVAPLSSYDHNRHNQPGNTIMPRTR</sequence>
<feature type="compositionally biased region" description="Polar residues" evidence="7">
    <location>
        <begin position="404"/>
        <end position="426"/>
    </location>
</feature>
<dbReference type="Gene3D" id="3.10.260.10">
    <property type="entry name" value="Transcription regulator HTH, APSES-type DNA-binding domain"/>
    <property type="match status" value="1"/>
</dbReference>
<evidence type="ECO:0000256" key="3">
    <source>
        <dbReference type="ARBA" id="ARBA00023015"/>
    </source>
</evidence>
<dbReference type="GO" id="GO:0048315">
    <property type="term" value="P:conidium formation"/>
    <property type="evidence" value="ECO:0007669"/>
    <property type="project" value="UniProtKB-KW"/>
</dbReference>
<comment type="similarity">
    <text evidence="1">Belongs to the EFG1/PHD1/stuA family.</text>
</comment>
<evidence type="ECO:0000256" key="2">
    <source>
        <dbReference type="ARBA" id="ARBA00022969"/>
    </source>
</evidence>
<keyword evidence="5" id="KW-0804">Transcription</keyword>
<feature type="region of interest" description="Disordered" evidence="7">
    <location>
        <begin position="218"/>
        <end position="325"/>
    </location>
</feature>
<dbReference type="InterPro" id="IPR029790">
    <property type="entry name" value="EFG1/Phd1/StuA"/>
</dbReference>
<keyword evidence="2" id="KW-0749">Sporulation</keyword>
<feature type="compositionally biased region" description="Polar residues" evidence="7">
    <location>
        <begin position="435"/>
        <end position="459"/>
    </location>
</feature>
<name>A0A8H3IBP0_9LECA</name>
<dbReference type="InterPro" id="IPR003163">
    <property type="entry name" value="Tscrpt_reg_HTH_APSES-type"/>
</dbReference>
<dbReference type="AlphaFoldDB" id="A0A8H3IBP0"/>
<dbReference type="SMART" id="SM01252">
    <property type="entry name" value="KilA-N"/>
    <property type="match status" value="1"/>
</dbReference>
<feature type="region of interest" description="Disordered" evidence="7">
    <location>
        <begin position="404"/>
        <end position="520"/>
    </location>
</feature>
<organism evidence="9 10">
    <name type="scientific">Gomphillus americanus</name>
    <dbReference type="NCBI Taxonomy" id="1940652"/>
    <lineage>
        <taxon>Eukaryota</taxon>
        <taxon>Fungi</taxon>
        <taxon>Dikarya</taxon>
        <taxon>Ascomycota</taxon>
        <taxon>Pezizomycotina</taxon>
        <taxon>Lecanoromycetes</taxon>
        <taxon>OSLEUM clade</taxon>
        <taxon>Ostropomycetidae</taxon>
        <taxon>Ostropales</taxon>
        <taxon>Graphidaceae</taxon>
        <taxon>Gomphilloideae</taxon>
        <taxon>Gomphillus</taxon>
    </lineage>
</organism>
<dbReference type="Proteomes" id="UP000664169">
    <property type="component" value="Unassembled WGS sequence"/>
</dbReference>
<evidence type="ECO:0000256" key="4">
    <source>
        <dbReference type="ARBA" id="ARBA00023125"/>
    </source>
</evidence>
<protein>
    <recommendedName>
        <fullName evidence="8">HTH APSES-type domain-containing protein</fullName>
    </recommendedName>
</protein>
<feature type="compositionally biased region" description="Polar residues" evidence="7">
    <location>
        <begin position="222"/>
        <end position="237"/>
    </location>
</feature>
<feature type="compositionally biased region" description="Polar residues" evidence="7">
    <location>
        <begin position="256"/>
        <end position="285"/>
    </location>
</feature>
<evidence type="ECO:0000256" key="6">
    <source>
        <dbReference type="ARBA" id="ARBA00023321"/>
    </source>
</evidence>
<dbReference type="Pfam" id="PF04383">
    <property type="entry name" value="KilA-N"/>
    <property type="match status" value="1"/>
</dbReference>
<keyword evidence="3" id="KW-0805">Transcription regulation</keyword>
<keyword evidence="6" id="KW-0183">Conidiation</keyword>
<feature type="compositionally biased region" description="Polar residues" evidence="7">
    <location>
        <begin position="292"/>
        <end position="325"/>
    </location>
</feature>
<dbReference type="PANTHER" id="PTHR47792:SF1">
    <property type="entry name" value="PROTEIN SOK2-RELATED"/>
    <property type="match status" value="1"/>
</dbReference>
<dbReference type="OrthoDB" id="5407653at2759"/>
<evidence type="ECO:0000256" key="5">
    <source>
        <dbReference type="ARBA" id="ARBA00023163"/>
    </source>
</evidence>
<accession>A0A8H3IBP0</accession>
<reference evidence="9" key="1">
    <citation type="submission" date="2021-03" db="EMBL/GenBank/DDBJ databases">
        <authorList>
            <person name="Tagirdzhanova G."/>
        </authorList>
    </citation>
    <scope>NUCLEOTIDE SEQUENCE</scope>
</reference>
<keyword evidence="4" id="KW-0238">DNA-binding</keyword>
<dbReference type="EMBL" id="CAJPDQ010000009">
    <property type="protein sequence ID" value="CAF9914830.1"/>
    <property type="molecule type" value="Genomic_DNA"/>
</dbReference>
<evidence type="ECO:0000313" key="9">
    <source>
        <dbReference type="EMBL" id="CAF9914830.1"/>
    </source>
</evidence>
<dbReference type="GO" id="GO:0030435">
    <property type="term" value="P:sporulation resulting in formation of a cellular spore"/>
    <property type="evidence" value="ECO:0007669"/>
    <property type="project" value="UniProtKB-KW"/>
</dbReference>
<dbReference type="GO" id="GO:0005634">
    <property type="term" value="C:nucleus"/>
    <property type="evidence" value="ECO:0007669"/>
    <property type="project" value="TreeGrafter"/>
</dbReference>
<feature type="region of interest" description="Disordered" evidence="7">
    <location>
        <begin position="345"/>
        <end position="380"/>
    </location>
</feature>
<dbReference type="InterPro" id="IPR036887">
    <property type="entry name" value="HTH_APSES_sf"/>
</dbReference>
<keyword evidence="10" id="KW-1185">Reference proteome</keyword>
<proteinExistence type="inferred from homology"/>
<gene>
    <name evidence="9" type="ORF">GOMPHAMPRED_008301</name>
</gene>
<evidence type="ECO:0000256" key="1">
    <source>
        <dbReference type="ARBA" id="ARBA00007247"/>
    </source>
</evidence>
<feature type="domain" description="HTH APSES-type" evidence="8">
    <location>
        <begin position="89"/>
        <end position="195"/>
    </location>
</feature>
<dbReference type="PROSITE" id="PS51299">
    <property type="entry name" value="HTH_APSES"/>
    <property type="match status" value="1"/>
</dbReference>
<dbReference type="SUPFAM" id="SSF54616">
    <property type="entry name" value="DNA-binding domain of Mlu1-box binding protein MBP1"/>
    <property type="match status" value="1"/>
</dbReference>
<dbReference type="GO" id="GO:0045944">
    <property type="term" value="P:positive regulation of transcription by RNA polymerase II"/>
    <property type="evidence" value="ECO:0007669"/>
    <property type="project" value="TreeGrafter"/>
</dbReference>
<dbReference type="GO" id="GO:0003700">
    <property type="term" value="F:DNA-binding transcription factor activity"/>
    <property type="evidence" value="ECO:0007669"/>
    <property type="project" value="TreeGrafter"/>
</dbReference>
<comment type="caution">
    <text evidence="9">The sequence shown here is derived from an EMBL/GenBank/DDBJ whole genome shotgun (WGS) entry which is preliminary data.</text>
</comment>
<evidence type="ECO:0000259" key="8">
    <source>
        <dbReference type="PROSITE" id="PS51299"/>
    </source>
</evidence>
<evidence type="ECO:0000313" key="10">
    <source>
        <dbReference type="Proteomes" id="UP000664169"/>
    </source>
</evidence>
<feature type="compositionally biased region" description="Basic and acidic residues" evidence="7">
    <location>
        <begin position="467"/>
        <end position="477"/>
    </location>
</feature>
<evidence type="ECO:0000256" key="7">
    <source>
        <dbReference type="SAM" id="MobiDB-lite"/>
    </source>
</evidence>
<dbReference type="InterPro" id="IPR018004">
    <property type="entry name" value="KilA/APSES_HTH"/>
</dbReference>